<evidence type="ECO:0000313" key="2">
    <source>
        <dbReference type="Proteomes" id="UP000672934"/>
    </source>
</evidence>
<organism evidence="1 2">
    <name type="scientific">Cupriavidus yeoncheonensis</name>
    <dbReference type="NCBI Taxonomy" id="1462994"/>
    <lineage>
        <taxon>Bacteria</taxon>
        <taxon>Pseudomonadati</taxon>
        <taxon>Pseudomonadota</taxon>
        <taxon>Betaproteobacteria</taxon>
        <taxon>Burkholderiales</taxon>
        <taxon>Burkholderiaceae</taxon>
        <taxon>Cupriavidus</taxon>
    </lineage>
</organism>
<proteinExistence type="predicted"/>
<reference evidence="1" key="1">
    <citation type="submission" date="2021-03" db="EMBL/GenBank/DDBJ databases">
        <authorList>
            <person name="Peeters C."/>
        </authorList>
    </citation>
    <scope>NUCLEOTIDE SEQUENCE</scope>
    <source>
        <strain evidence="1">LMG 31506</strain>
    </source>
</reference>
<accession>A0A916ITD7</accession>
<evidence type="ECO:0000313" key="1">
    <source>
        <dbReference type="EMBL" id="CAG2144585.1"/>
    </source>
</evidence>
<gene>
    <name evidence="1" type="ORF">LMG31506_03039</name>
</gene>
<name>A0A916ITD7_9BURK</name>
<dbReference type="Proteomes" id="UP000672934">
    <property type="component" value="Unassembled WGS sequence"/>
</dbReference>
<comment type="caution">
    <text evidence="1">The sequence shown here is derived from an EMBL/GenBank/DDBJ whole genome shotgun (WGS) entry which is preliminary data.</text>
</comment>
<dbReference type="AlphaFoldDB" id="A0A916ITD7"/>
<protein>
    <submittedName>
        <fullName evidence="1">Uncharacterized protein</fullName>
    </submittedName>
</protein>
<dbReference type="EMBL" id="CAJPUY010000010">
    <property type="protein sequence ID" value="CAG2144585.1"/>
    <property type="molecule type" value="Genomic_DNA"/>
</dbReference>
<keyword evidence="2" id="KW-1185">Reference proteome</keyword>
<sequence>MMRQRRRGKQQMLAKLNEVHEAYLSQERVHQDMVALRAVGYESLATVLKEALFQAAHGKGAERHAQGAPFDEQPMQQLIGLFGDGFALGQAAKKMQESQRLPHDRARAELLGAINYIAGAVIAMDRRNAEHPPVAANDSDIGWFSWGGGECPVGLRDVVEVRLRDGNGSHTGKASFFDWTHDHDLADVVAYRVTRKAGHG</sequence>